<feature type="transmembrane region" description="Helical" evidence="1">
    <location>
        <begin position="103"/>
        <end position="120"/>
    </location>
</feature>
<dbReference type="AlphaFoldDB" id="A1ZUQ1"/>
<name>A1ZUQ1_MICM2</name>
<protein>
    <submittedName>
        <fullName evidence="2">Uncharacterized protein</fullName>
    </submittedName>
</protein>
<gene>
    <name evidence="2" type="ORF">M23134_00891</name>
</gene>
<keyword evidence="1" id="KW-1133">Transmembrane helix</keyword>
<organism evidence="2 3">
    <name type="scientific">Microscilla marina ATCC 23134</name>
    <dbReference type="NCBI Taxonomy" id="313606"/>
    <lineage>
        <taxon>Bacteria</taxon>
        <taxon>Pseudomonadati</taxon>
        <taxon>Bacteroidota</taxon>
        <taxon>Cytophagia</taxon>
        <taxon>Cytophagales</taxon>
        <taxon>Microscillaceae</taxon>
        <taxon>Microscilla</taxon>
    </lineage>
</organism>
<feature type="transmembrane region" description="Helical" evidence="1">
    <location>
        <begin position="26"/>
        <end position="53"/>
    </location>
</feature>
<reference evidence="2 3" key="1">
    <citation type="submission" date="2007-01" db="EMBL/GenBank/DDBJ databases">
        <authorList>
            <person name="Haygood M."/>
            <person name="Podell S."/>
            <person name="Anderson C."/>
            <person name="Hopkinson B."/>
            <person name="Roe K."/>
            <person name="Barbeau K."/>
            <person name="Gaasterland T."/>
            <person name="Ferriera S."/>
            <person name="Johnson J."/>
            <person name="Kravitz S."/>
            <person name="Beeson K."/>
            <person name="Sutton G."/>
            <person name="Rogers Y.-H."/>
            <person name="Friedman R."/>
            <person name="Frazier M."/>
            <person name="Venter J.C."/>
        </authorList>
    </citation>
    <scope>NUCLEOTIDE SEQUENCE [LARGE SCALE GENOMIC DNA]</scope>
    <source>
        <strain evidence="2 3">ATCC 23134</strain>
    </source>
</reference>
<comment type="caution">
    <text evidence="2">The sequence shown here is derived from an EMBL/GenBank/DDBJ whole genome shotgun (WGS) entry which is preliminary data.</text>
</comment>
<keyword evidence="1" id="KW-0812">Transmembrane</keyword>
<evidence type="ECO:0000313" key="2">
    <source>
        <dbReference type="EMBL" id="EAY25937.1"/>
    </source>
</evidence>
<dbReference type="RefSeq" id="WP_002701958.1">
    <property type="nucleotide sequence ID" value="NZ_AAWS01000041.1"/>
</dbReference>
<keyword evidence="1" id="KW-0472">Membrane</keyword>
<dbReference type="Proteomes" id="UP000004095">
    <property type="component" value="Unassembled WGS sequence"/>
</dbReference>
<proteinExistence type="predicted"/>
<feature type="transmembrane region" description="Helical" evidence="1">
    <location>
        <begin position="59"/>
        <end position="82"/>
    </location>
</feature>
<sequence>MRIVEFIFYKYYRFNQMIKDEDQESLINHAAGFMLLTLFFYLVRLFLFFLSFVSTKAEFGIGAAVFLLITFVLVHSWLFSFFNKKGRSQKIMQSFKGQKNRGLEVIFWLYNIGLFLVLATI</sequence>
<accession>A1ZUQ1</accession>
<evidence type="ECO:0000313" key="3">
    <source>
        <dbReference type="Proteomes" id="UP000004095"/>
    </source>
</evidence>
<dbReference type="EMBL" id="AAWS01000041">
    <property type="protein sequence ID" value="EAY25937.1"/>
    <property type="molecule type" value="Genomic_DNA"/>
</dbReference>
<evidence type="ECO:0000256" key="1">
    <source>
        <dbReference type="SAM" id="Phobius"/>
    </source>
</evidence>
<keyword evidence="3" id="KW-1185">Reference proteome</keyword>